<accession>A0A510Y7C2</accession>
<comment type="caution">
    <text evidence="1">The sequence shown here is derived from an EMBL/GenBank/DDBJ whole genome shotgun (WGS) entry which is preliminary data.</text>
</comment>
<protein>
    <submittedName>
        <fullName evidence="1">Uncharacterized protein</fullName>
    </submittedName>
</protein>
<name>A0A510Y7C2_MARHA</name>
<dbReference type="EMBL" id="BJUN01000005">
    <property type="protein sequence ID" value="GEK58347.1"/>
    <property type="molecule type" value="Genomic_DNA"/>
</dbReference>
<gene>
    <name evidence="1" type="ORF">MHA01_12520</name>
</gene>
<proteinExistence type="predicted"/>
<dbReference type="OrthoDB" id="9886618at2"/>
<organism evidence="1 2">
    <name type="scientific">Marinococcus halophilus</name>
    <dbReference type="NCBI Taxonomy" id="1371"/>
    <lineage>
        <taxon>Bacteria</taxon>
        <taxon>Bacillati</taxon>
        <taxon>Bacillota</taxon>
        <taxon>Bacilli</taxon>
        <taxon>Bacillales</taxon>
        <taxon>Bacillaceae</taxon>
        <taxon>Marinococcus</taxon>
    </lineage>
</organism>
<dbReference type="STRING" id="1371.GCA_900166605_02744"/>
<sequence>MDEANVKLAVQGENEIRKEQRTSFIPRIGETVALEPDEKFRVIDIEYTMFGENTEAAEVVALVERL</sequence>
<evidence type="ECO:0000313" key="2">
    <source>
        <dbReference type="Proteomes" id="UP000321051"/>
    </source>
</evidence>
<evidence type="ECO:0000313" key="1">
    <source>
        <dbReference type="EMBL" id="GEK58347.1"/>
    </source>
</evidence>
<reference evidence="1 2" key="1">
    <citation type="submission" date="2019-07" db="EMBL/GenBank/DDBJ databases">
        <title>Whole genome shotgun sequence of Marinococcus halophilus NBRC 102359.</title>
        <authorList>
            <person name="Hosoyama A."/>
            <person name="Uohara A."/>
            <person name="Ohji S."/>
            <person name="Ichikawa N."/>
        </authorList>
    </citation>
    <scope>NUCLEOTIDE SEQUENCE [LARGE SCALE GENOMIC DNA]</scope>
    <source>
        <strain evidence="1 2">NBRC 102359</strain>
    </source>
</reference>
<dbReference type="Proteomes" id="UP000321051">
    <property type="component" value="Unassembled WGS sequence"/>
</dbReference>
<keyword evidence="2" id="KW-1185">Reference proteome</keyword>
<dbReference type="AlphaFoldDB" id="A0A510Y7C2"/>
<dbReference type="RefSeq" id="WP_079476439.1">
    <property type="nucleotide sequence ID" value="NZ_BJUN01000005.1"/>
</dbReference>